<gene>
    <name evidence="1" type="ORF">QFW81_05660</name>
</gene>
<comment type="caution">
    <text evidence="1">The sequence shown here is derived from an EMBL/GenBank/DDBJ whole genome shotgun (WGS) entry which is preliminary data.</text>
</comment>
<dbReference type="RefSeq" id="WP_280577677.1">
    <property type="nucleotide sequence ID" value="NZ_JARXRO010000014.1"/>
</dbReference>
<keyword evidence="2" id="KW-1185">Reference proteome</keyword>
<reference evidence="1 2" key="1">
    <citation type="submission" date="2023-04" db="EMBL/GenBank/DDBJ databases">
        <title>Luteimonas sp. M1R5S59.</title>
        <authorList>
            <person name="Sun J.-Q."/>
        </authorList>
    </citation>
    <scope>NUCLEOTIDE SEQUENCE [LARGE SCALE GENOMIC DNA]</scope>
    <source>
        <strain evidence="1 2">M1R5S59</strain>
    </source>
</reference>
<evidence type="ECO:0000313" key="1">
    <source>
        <dbReference type="EMBL" id="MDH5833412.1"/>
    </source>
</evidence>
<sequence length="109" mass="12284">MTAAEYRPTGAAPAAPDEAALCQGWALDAHQLEVFFALSRPLAEGELHDFDWLPCSIRGRLRAEGREWTFEVNAAATSIWRSGDETRLLGCDRRECETYVLLMPERTRD</sequence>
<organism evidence="1 2">
    <name type="scientific">Luteimonas kalidii</name>
    <dbReference type="NCBI Taxonomy" id="3042025"/>
    <lineage>
        <taxon>Bacteria</taxon>
        <taxon>Pseudomonadati</taxon>
        <taxon>Pseudomonadota</taxon>
        <taxon>Gammaproteobacteria</taxon>
        <taxon>Lysobacterales</taxon>
        <taxon>Lysobacteraceae</taxon>
        <taxon>Luteimonas</taxon>
    </lineage>
</organism>
<dbReference type="Proteomes" id="UP001156873">
    <property type="component" value="Unassembled WGS sequence"/>
</dbReference>
<protein>
    <submittedName>
        <fullName evidence="1">Uncharacterized protein</fullName>
    </submittedName>
</protein>
<proteinExistence type="predicted"/>
<dbReference type="EMBL" id="JARXRO010000014">
    <property type="protein sequence ID" value="MDH5833412.1"/>
    <property type="molecule type" value="Genomic_DNA"/>
</dbReference>
<accession>A0ABT6JSF3</accession>
<evidence type="ECO:0000313" key="2">
    <source>
        <dbReference type="Proteomes" id="UP001156873"/>
    </source>
</evidence>
<name>A0ABT6JSF3_9GAMM</name>